<name>A0ABY8L8K1_9RHOB</name>
<reference evidence="3 4" key="1">
    <citation type="submission" date="2023-04" db="EMBL/GenBank/DDBJ databases">
        <title>Jannaschia ovalis sp. nov., a marine bacterium isolated from sea tidal flat.</title>
        <authorList>
            <person name="Kwon D.Y."/>
            <person name="Kim J.-J."/>
        </authorList>
    </citation>
    <scope>NUCLEOTIDE SEQUENCE [LARGE SCALE GENOMIC DNA]</scope>
    <source>
        <strain evidence="3 4">GRR-S6-38</strain>
    </source>
</reference>
<feature type="domain" description="Lysozyme inhibitor LprI-like N-terminal" evidence="2">
    <location>
        <begin position="50"/>
        <end position="157"/>
    </location>
</feature>
<feature type="signal peptide" evidence="1">
    <location>
        <begin position="1"/>
        <end position="17"/>
    </location>
</feature>
<feature type="chain" id="PRO_5047352220" evidence="1">
    <location>
        <begin position="18"/>
        <end position="167"/>
    </location>
</feature>
<protein>
    <submittedName>
        <fullName evidence="3">DUF1311 domain-containing protein</fullName>
    </submittedName>
</protein>
<dbReference type="Proteomes" id="UP001243420">
    <property type="component" value="Chromosome"/>
</dbReference>
<sequence length="167" mass="17364">MIRALLLAALAAGPAAAQDVIFAPAATEACLAATAPRDRADCIGLSAGACVADTPGGETTVGMGACLYSELQYWDDRLNAAYGTLRAAHAATDAEMRSAGGNPPSMADALRDMQRAWIPYRDAACAYARSQWGGGTGGGPASADCLMRLTGEQALRLERELEEISRR</sequence>
<proteinExistence type="predicted"/>
<dbReference type="RefSeq" id="WP_279964215.1">
    <property type="nucleotide sequence ID" value="NZ_CP122537.1"/>
</dbReference>
<accession>A0ABY8L8K1</accession>
<dbReference type="EMBL" id="CP122537">
    <property type="protein sequence ID" value="WGH77631.1"/>
    <property type="molecule type" value="Genomic_DNA"/>
</dbReference>
<gene>
    <name evidence="3" type="ORF">P8627_11340</name>
</gene>
<keyword evidence="4" id="KW-1185">Reference proteome</keyword>
<dbReference type="InterPro" id="IPR009739">
    <property type="entry name" value="LprI-like_N"/>
</dbReference>
<evidence type="ECO:0000313" key="3">
    <source>
        <dbReference type="EMBL" id="WGH77631.1"/>
    </source>
</evidence>
<evidence type="ECO:0000256" key="1">
    <source>
        <dbReference type="SAM" id="SignalP"/>
    </source>
</evidence>
<dbReference type="Gene3D" id="1.20.1270.180">
    <property type="match status" value="1"/>
</dbReference>
<organism evidence="3 4">
    <name type="scientific">Jannaschia ovalis</name>
    <dbReference type="NCBI Taxonomy" id="3038773"/>
    <lineage>
        <taxon>Bacteria</taxon>
        <taxon>Pseudomonadati</taxon>
        <taxon>Pseudomonadota</taxon>
        <taxon>Alphaproteobacteria</taxon>
        <taxon>Rhodobacterales</taxon>
        <taxon>Roseobacteraceae</taxon>
        <taxon>Jannaschia</taxon>
    </lineage>
</organism>
<dbReference type="Pfam" id="PF07007">
    <property type="entry name" value="LprI"/>
    <property type="match status" value="1"/>
</dbReference>
<evidence type="ECO:0000259" key="2">
    <source>
        <dbReference type="Pfam" id="PF07007"/>
    </source>
</evidence>
<keyword evidence="1" id="KW-0732">Signal</keyword>
<evidence type="ECO:0000313" key="4">
    <source>
        <dbReference type="Proteomes" id="UP001243420"/>
    </source>
</evidence>